<dbReference type="OrthoDB" id="1814099at2"/>
<comment type="caution">
    <text evidence="3">The sequence shown here is derived from an EMBL/GenBank/DDBJ whole genome shotgun (WGS) entry which is preliminary data.</text>
</comment>
<dbReference type="PROSITE" id="PS00018">
    <property type="entry name" value="EF_HAND_1"/>
    <property type="match status" value="1"/>
</dbReference>
<dbReference type="EMBL" id="ADKM02000018">
    <property type="protein sequence ID" value="EGC04631.1"/>
    <property type="molecule type" value="Genomic_DNA"/>
</dbReference>
<dbReference type="Gene3D" id="1.10.1330.10">
    <property type="entry name" value="Dockerin domain"/>
    <property type="match status" value="1"/>
</dbReference>
<evidence type="ECO:0000313" key="3">
    <source>
        <dbReference type="EMBL" id="EGC04631.1"/>
    </source>
</evidence>
<gene>
    <name evidence="3" type="ORF">CUS_7396</name>
</gene>
<dbReference type="PANTHER" id="PTHR45661:SF3">
    <property type="entry name" value="IG-LIKE DOMAIN-CONTAINING PROTEIN"/>
    <property type="match status" value="1"/>
</dbReference>
<dbReference type="STRING" id="246199.CUS_7396"/>
<dbReference type="GO" id="GO:0000272">
    <property type="term" value="P:polysaccharide catabolic process"/>
    <property type="evidence" value="ECO:0007669"/>
    <property type="project" value="InterPro"/>
</dbReference>
<dbReference type="InterPro" id="IPR026906">
    <property type="entry name" value="LRR_5"/>
</dbReference>
<keyword evidence="1" id="KW-0732">Signal</keyword>
<proteinExistence type="predicted"/>
<dbReference type="CDD" id="cd14256">
    <property type="entry name" value="Dockerin_I"/>
    <property type="match status" value="1"/>
</dbReference>
<dbReference type="InterPro" id="IPR016134">
    <property type="entry name" value="Dockerin_dom"/>
</dbReference>
<dbReference type="InterPro" id="IPR018247">
    <property type="entry name" value="EF_Hand_1_Ca_BS"/>
</dbReference>
<dbReference type="PROSITE" id="PS51766">
    <property type="entry name" value="DOCKERIN"/>
    <property type="match status" value="1"/>
</dbReference>
<feature type="chain" id="PRO_5039250588" evidence="1">
    <location>
        <begin position="22"/>
        <end position="1183"/>
    </location>
</feature>
<protein>
    <submittedName>
        <fullName evidence="3">Dockerin type I repeat protein</fullName>
    </submittedName>
</protein>
<dbReference type="eggNOG" id="COG4886">
    <property type="taxonomic scope" value="Bacteria"/>
</dbReference>
<name>E9S820_RUMAL</name>
<feature type="domain" description="Dockerin" evidence="2">
    <location>
        <begin position="1118"/>
        <end position="1183"/>
    </location>
</feature>
<dbReference type="InterPro" id="IPR053139">
    <property type="entry name" value="Surface_bspA-like"/>
</dbReference>
<dbReference type="InterPro" id="IPR008964">
    <property type="entry name" value="Invasin/intimin_cell_adhesion"/>
</dbReference>
<dbReference type="RefSeq" id="WP_002847083.1">
    <property type="nucleotide sequence ID" value="NZ_ADKM02000018.1"/>
</dbReference>
<dbReference type="InterPro" id="IPR036439">
    <property type="entry name" value="Dockerin_dom_sf"/>
</dbReference>
<dbReference type="PANTHER" id="PTHR45661">
    <property type="entry name" value="SURFACE ANTIGEN"/>
    <property type="match status" value="1"/>
</dbReference>
<evidence type="ECO:0000313" key="4">
    <source>
        <dbReference type="Proteomes" id="UP000004259"/>
    </source>
</evidence>
<sequence length="1183" mass="126576">MKKKIMASVAALLMTASCVPANTVFNFSPAATITASAATKETIDDVVVSIENDGTITLTPKNLFTYLGLNESATDLRIDMSGLRDQLTSLAGNLGGRKIVLNAGSEKALRTYPNLSHIYFEDDLVTAVGSNFASSCPHLQTVSLGSTITEIGSGAFSGCSILQGTNETTMDISNIVTIGDNAFSSCKEINSYTMGNSLESIGKNAFSGNITLVNVDLPASVSTINDNAFSGCTSLETVEFESNDGLTLLGNSAFVNCEKLVRVSVKGLNYNTLPAGNMTLKIGTNGMFNNCKSLQNFTWPDLGAWIPANCFSGCSSLTTFNFGSSPANSHCENIMSGAFLNCVSLVSVELPDANDKIGSSAFAGCSKLEKVVVSDTLEEVGTAAFKNDIVLSLYPRSDTAKLKNKVVLPSTWTELASETFRNCVGLTHADISPLTKMGEYTFENDYSLLDITVPDAITAIPKYTFQKCTSLKDVVVSKDLGTIYDYAFNECTALETLTPSNTSKLAYTFQFPASLGGVQQCGFQKCSAFKYINFTDDSQFAVVGKNSFSDCTNLLGSNVGGNANNTISMPKGVKVIQNSAFKNDTSLDKITFLGEVTTVDTSAFEKCTNLEEVIMNDTITQVGSSAFKGCTSLKHMPTTPSGKTAFSNITIIQSSTFEECSALEDAFIPRNVAQIGSNAFHKCTSMKAVKWEDNSSLSEIGSSAFANCTALERFSSTDSGDVTTFPGSLLRIKSSAFAEDALKNVVIGTPDDGSAIFIDSNAFYKNKVLETADFSSSNIIEIPESCFSECVTLKTCYLPKDTLVKLGKSAFNNCYYLHTLGAKDADDGEYTIPESLTLIGSTVFKNNYCMQTINFPASATSLDLSMFNIYIKEEEVTEKGYTPLAAINVDENNPNYKSVDGILYNKDMSELLARPVRKQGDSYTLPDSVTTMSSYSCAANIFLKNAILTDNVKKIEDNTFHDCHHLEYVDFGTNGTVELGKNVFNSSNGKITLYGTEGSTAQAYAENNKSYVIFVDNSKVAAALSFQNDSGIDLKNKVTIAKKIGSYQLVCKQTTADGSEAADTLKWSVDKPEIATINNDGKLSIKDMGTVVVTVRNANGTATNSITIVINETGISDDIGMMGDVNGDGKVNVTDVSKVAAHVKGIKKLDANFAAAADVNLDGKVNVTDVSKIAAQVKGIKKL</sequence>
<dbReference type="SUPFAM" id="SSF52058">
    <property type="entry name" value="L domain-like"/>
    <property type="match status" value="3"/>
</dbReference>
<dbReference type="eggNOG" id="COG5492">
    <property type="taxonomic scope" value="Bacteria"/>
</dbReference>
<accession>E9S820</accession>
<dbReference type="Gene3D" id="2.60.40.1080">
    <property type="match status" value="1"/>
</dbReference>
<dbReference type="AlphaFoldDB" id="E9S820"/>
<dbReference type="GO" id="GO:0004553">
    <property type="term" value="F:hydrolase activity, hydrolyzing O-glycosyl compounds"/>
    <property type="evidence" value="ECO:0007669"/>
    <property type="project" value="InterPro"/>
</dbReference>
<dbReference type="Gene3D" id="3.80.10.10">
    <property type="entry name" value="Ribonuclease Inhibitor"/>
    <property type="match status" value="6"/>
</dbReference>
<feature type="signal peptide" evidence="1">
    <location>
        <begin position="1"/>
        <end position="21"/>
    </location>
</feature>
<dbReference type="InterPro" id="IPR002105">
    <property type="entry name" value="Dockerin_1_rpt"/>
</dbReference>
<dbReference type="SUPFAM" id="SSF63446">
    <property type="entry name" value="Type I dockerin domain"/>
    <property type="match status" value="1"/>
</dbReference>
<evidence type="ECO:0000259" key="2">
    <source>
        <dbReference type="PROSITE" id="PS51766"/>
    </source>
</evidence>
<dbReference type="Pfam" id="PF00404">
    <property type="entry name" value="Dockerin_1"/>
    <property type="match status" value="1"/>
</dbReference>
<dbReference type="Proteomes" id="UP000004259">
    <property type="component" value="Unassembled WGS sequence"/>
</dbReference>
<dbReference type="Pfam" id="PF13306">
    <property type="entry name" value="LRR_5"/>
    <property type="match status" value="8"/>
</dbReference>
<organism evidence="3 4">
    <name type="scientific">Ruminococcus albus 8</name>
    <dbReference type="NCBI Taxonomy" id="246199"/>
    <lineage>
        <taxon>Bacteria</taxon>
        <taxon>Bacillati</taxon>
        <taxon>Bacillota</taxon>
        <taxon>Clostridia</taxon>
        <taxon>Eubacteriales</taxon>
        <taxon>Oscillospiraceae</taxon>
        <taxon>Ruminococcus</taxon>
    </lineage>
</organism>
<reference evidence="3 4" key="1">
    <citation type="submission" date="2011-02" db="EMBL/GenBank/DDBJ databases">
        <authorList>
            <person name="Nelson K.E."/>
            <person name="Sutton G."/>
            <person name="Torralba M."/>
            <person name="Durkin S."/>
            <person name="Harkins D."/>
            <person name="Montgomery R."/>
            <person name="Ziemer C."/>
            <person name="Klaassens E."/>
            <person name="Ocuiv P."/>
            <person name="Morrison M."/>
        </authorList>
    </citation>
    <scope>NUCLEOTIDE SEQUENCE [LARGE SCALE GENOMIC DNA]</scope>
    <source>
        <strain evidence="3 4">8</strain>
    </source>
</reference>
<evidence type="ECO:0000256" key="1">
    <source>
        <dbReference type="SAM" id="SignalP"/>
    </source>
</evidence>
<dbReference type="SUPFAM" id="SSF49373">
    <property type="entry name" value="Invasin/intimin cell-adhesion fragments"/>
    <property type="match status" value="1"/>
</dbReference>
<dbReference type="PROSITE" id="PS51257">
    <property type="entry name" value="PROKAR_LIPOPROTEIN"/>
    <property type="match status" value="1"/>
</dbReference>
<keyword evidence="4" id="KW-1185">Reference proteome</keyword>
<dbReference type="InterPro" id="IPR032675">
    <property type="entry name" value="LRR_dom_sf"/>
</dbReference>